<dbReference type="Proteomes" id="UP000196386">
    <property type="component" value="Unassembled WGS sequence"/>
</dbReference>
<dbReference type="RefSeq" id="WP_087301863.1">
    <property type="nucleotide sequence ID" value="NZ_NFKP01000015.1"/>
</dbReference>
<accession>A0A1Y4MXY0</accession>
<reference evidence="2" key="1">
    <citation type="submission" date="2017-04" db="EMBL/GenBank/DDBJ databases">
        <title>Function of individual gut microbiota members based on whole genome sequencing of pure cultures obtained from chicken caecum.</title>
        <authorList>
            <person name="Medvecky M."/>
            <person name="Cejkova D."/>
            <person name="Polansky O."/>
            <person name="Karasova D."/>
            <person name="Kubasova T."/>
            <person name="Cizek A."/>
            <person name="Rychlik I."/>
        </authorList>
    </citation>
    <scope>NUCLEOTIDE SEQUENCE [LARGE SCALE GENOMIC DNA]</scope>
    <source>
        <strain evidence="2">An175</strain>
    </source>
</reference>
<proteinExistence type="predicted"/>
<dbReference type="EMBL" id="NFKP01000015">
    <property type="protein sequence ID" value="OUP68737.1"/>
    <property type="molecule type" value="Genomic_DNA"/>
</dbReference>
<organism evidence="1 2">
    <name type="scientific">Anaerotruncus colihominis</name>
    <dbReference type="NCBI Taxonomy" id="169435"/>
    <lineage>
        <taxon>Bacteria</taxon>
        <taxon>Bacillati</taxon>
        <taxon>Bacillota</taxon>
        <taxon>Clostridia</taxon>
        <taxon>Eubacteriales</taxon>
        <taxon>Oscillospiraceae</taxon>
        <taxon>Anaerotruncus</taxon>
    </lineage>
</organism>
<comment type="caution">
    <text evidence="1">The sequence shown here is derived from an EMBL/GenBank/DDBJ whole genome shotgun (WGS) entry which is preliminary data.</text>
</comment>
<dbReference type="AlphaFoldDB" id="A0A1Y4MXY0"/>
<evidence type="ECO:0000313" key="1">
    <source>
        <dbReference type="EMBL" id="OUP68737.1"/>
    </source>
</evidence>
<protein>
    <submittedName>
        <fullName evidence="1">Uncharacterized protein</fullName>
    </submittedName>
</protein>
<evidence type="ECO:0000313" key="2">
    <source>
        <dbReference type="Proteomes" id="UP000196386"/>
    </source>
</evidence>
<sequence>MNRDKIKSLCGTASERKIFLDQIQEEYPEQKPVCFNYMKAREDICLLCDIIRELENENNA</sequence>
<gene>
    <name evidence="1" type="ORF">B5F11_12465</name>
</gene>
<name>A0A1Y4MXY0_9FIRM</name>